<evidence type="ECO:0000313" key="3">
    <source>
        <dbReference type="EMBL" id="HGT70655.1"/>
    </source>
</evidence>
<dbReference type="GO" id="GO:0043107">
    <property type="term" value="P:type IV pilus-dependent motility"/>
    <property type="evidence" value="ECO:0007669"/>
    <property type="project" value="InterPro"/>
</dbReference>
<feature type="transmembrane region" description="Helical" evidence="2">
    <location>
        <begin position="28"/>
        <end position="51"/>
    </location>
</feature>
<accession>A0A7C4R2Q7</accession>
<dbReference type="Pfam" id="PF04350">
    <property type="entry name" value="PilO"/>
    <property type="match status" value="1"/>
</dbReference>
<feature type="coiled-coil region" evidence="1">
    <location>
        <begin position="54"/>
        <end position="88"/>
    </location>
</feature>
<keyword evidence="2" id="KW-1133">Transmembrane helix</keyword>
<sequence>MVNKKNKNPVINKDEIRRFFSVDKKQQATAVLLLTFILTLFFVYIITLPIYNSYTRNLINFENLKNEKKSLENKREFLQRLVKDKEMRSSFLSKVEDVLPQEAQIPEILVTLEKLSSDNSLILTNVTPKEDTDAKKQPENTYYKKMILEFYITGNYPNMKQFIKDLENNIRPVHITSIGVLSEGVGLTDLEENIRFNIKSYIYYESTK</sequence>
<keyword evidence="1" id="KW-0175">Coiled coil</keyword>
<dbReference type="GO" id="GO:0043683">
    <property type="term" value="P:type IV pilus assembly"/>
    <property type="evidence" value="ECO:0007669"/>
    <property type="project" value="InterPro"/>
</dbReference>
<dbReference type="EMBL" id="DSYQ01000001">
    <property type="protein sequence ID" value="HGT70655.1"/>
    <property type="molecule type" value="Genomic_DNA"/>
</dbReference>
<evidence type="ECO:0000256" key="2">
    <source>
        <dbReference type="SAM" id="Phobius"/>
    </source>
</evidence>
<proteinExistence type="predicted"/>
<dbReference type="AlphaFoldDB" id="A0A7C4R2Q7"/>
<dbReference type="InterPro" id="IPR014717">
    <property type="entry name" value="Transl_elong_EF1B/ribsomal_bS6"/>
</dbReference>
<evidence type="ECO:0008006" key="4">
    <source>
        <dbReference type="Google" id="ProtNLM"/>
    </source>
</evidence>
<organism evidence="3">
    <name type="scientific">candidate division CPR3 bacterium</name>
    <dbReference type="NCBI Taxonomy" id="2268181"/>
    <lineage>
        <taxon>Bacteria</taxon>
        <taxon>Bacteria division CPR3</taxon>
    </lineage>
</organism>
<dbReference type="Gene3D" id="3.30.70.60">
    <property type="match status" value="1"/>
</dbReference>
<reference evidence="3" key="1">
    <citation type="journal article" date="2020" name="mSystems">
        <title>Genome- and Community-Level Interaction Insights into Carbon Utilization and Element Cycling Functions of Hydrothermarchaeota in Hydrothermal Sediment.</title>
        <authorList>
            <person name="Zhou Z."/>
            <person name="Liu Y."/>
            <person name="Xu W."/>
            <person name="Pan J."/>
            <person name="Luo Z.H."/>
            <person name="Li M."/>
        </authorList>
    </citation>
    <scope>NUCLEOTIDE SEQUENCE [LARGE SCALE GENOMIC DNA]</scope>
    <source>
        <strain evidence="3">SpSt-579</strain>
    </source>
</reference>
<dbReference type="InterPro" id="IPR007445">
    <property type="entry name" value="PilO"/>
</dbReference>
<evidence type="ECO:0000256" key="1">
    <source>
        <dbReference type="SAM" id="Coils"/>
    </source>
</evidence>
<comment type="caution">
    <text evidence="3">The sequence shown here is derived from an EMBL/GenBank/DDBJ whole genome shotgun (WGS) entry which is preliminary data.</text>
</comment>
<protein>
    <recommendedName>
        <fullName evidence="4">Type 4a pilus biogenesis protein PilO</fullName>
    </recommendedName>
</protein>
<name>A0A7C4R2Q7_UNCC3</name>
<keyword evidence="2" id="KW-0472">Membrane</keyword>
<keyword evidence="2" id="KW-0812">Transmembrane</keyword>
<gene>
    <name evidence="3" type="ORF">ENT43_00155</name>
</gene>